<reference evidence="1" key="1">
    <citation type="submission" date="2021-01" db="EMBL/GenBank/DDBJ databases">
        <authorList>
            <person name="Corre E."/>
            <person name="Pelletier E."/>
            <person name="Niang G."/>
            <person name="Scheremetjew M."/>
            <person name="Finn R."/>
            <person name="Kale V."/>
            <person name="Holt S."/>
            <person name="Cochrane G."/>
            <person name="Meng A."/>
            <person name="Brown T."/>
            <person name="Cohen L."/>
        </authorList>
    </citation>
    <scope>NUCLEOTIDE SEQUENCE</scope>
    <source>
        <strain evidence="1">CCMP622</strain>
    </source>
</reference>
<dbReference type="EMBL" id="HBHP01003987">
    <property type="protein sequence ID" value="CAD9748984.1"/>
    <property type="molecule type" value="Transcribed_RNA"/>
</dbReference>
<dbReference type="AlphaFoldDB" id="A0A7S2X6U8"/>
<name>A0A7S2X6U8_9EUKA</name>
<sequence>MVTLGIGGVWVRVQSTPLAVWGDLGDNGCSLVLSWRKDVDFMLDAKVRAIFCFLLGNDRLGDREDEKEWDREDAPTETTLSLPRCLTYLLGSTPQARSLGSIRDRQRTLARASTMSLTFLRRLRLAKGIEKELLDSYEVELALFSLKPFFRR</sequence>
<proteinExistence type="predicted"/>
<protein>
    <submittedName>
        <fullName evidence="1">Uncharacterized protein</fullName>
    </submittedName>
</protein>
<organism evidence="1">
    <name type="scientific">Lotharella oceanica</name>
    <dbReference type="NCBI Taxonomy" id="641309"/>
    <lineage>
        <taxon>Eukaryota</taxon>
        <taxon>Sar</taxon>
        <taxon>Rhizaria</taxon>
        <taxon>Cercozoa</taxon>
        <taxon>Chlorarachniophyceae</taxon>
        <taxon>Lotharella</taxon>
    </lineage>
</organism>
<evidence type="ECO:0000313" key="1">
    <source>
        <dbReference type="EMBL" id="CAD9748984.1"/>
    </source>
</evidence>
<accession>A0A7S2X6U8</accession>
<gene>
    <name evidence="1" type="ORF">LSP00402_LOCUS2496</name>
</gene>